<sequence length="189" mass="22142">MISDYLESVTKQFAYYKMLGEKTFAQLTDGQLNWQYNAESNSIAMIVNHLSGNMISRWTDIFNTDGEKEWRNREAEFATITPNREALLILWNKGWDCLLSTLEQLTVDDLDRIIYIRNMGHTVAEAINRQLAHYPYHVGQIAFMGKMLCDEKWSSLSIPKGKSDDYNADKFAKEKHREHFTDEFRKDKD</sequence>
<dbReference type="Pfam" id="PF07609">
    <property type="entry name" value="DUF1572"/>
    <property type="match status" value="1"/>
</dbReference>
<evidence type="ECO:0000313" key="2">
    <source>
        <dbReference type="Proteomes" id="UP000548326"/>
    </source>
</evidence>
<evidence type="ECO:0000313" key="1">
    <source>
        <dbReference type="EMBL" id="MBB6131755.1"/>
    </source>
</evidence>
<evidence type="ECO:0008006" key="3">
    <source>
        <dbReference type="Google" id="ProtNLM"/>
    </source>
</evidence>
<reference evidence="1 2" key="1">
    <citation type="submission" date="2020-08" db="EMBL/GenBank/DDBJ databases">
        <title>Genomic Encyclopedia of Type Strains, Phase IV (KMG-V): Genome sequencing to study the core and pangenomes of soil and plant-associated prokaryotes.</title>
        <authorList>
            <person name="Whitman W."/>
        </authorList>
    </citation>
    <scope>NUCLEOTIDE SEQUENCE [LARGE SCALE GENOMIC DNA]</scope>
    <source>
        <strain evidence="1 2">MP601</strain>
    </source>
</reference>
<protein>
    <recommendedName>
        <fullName evidence="3">DUF1572 domain-containing protein</fullName>
    </recommendedName>
</protein>
<dbReference type="Gene3D" id="1.20.120.450">
    <property type="entry name" value="dinb family like domain"/>
    <property type="match status" value="1"/>
</dbReference>
<accession>A0A841JU18</accession>
<dbReference type="EMBL" id="JACHCA010000030">
    <property type="protein sequence ID" value="MBB6131755.1"/>
    <property type="molecule type" value="Genomic_DNA"/>
</dbReference>
<dbReference type="AlphaFoldDB" id="A0A841JU18"/>
<dbReference type="RefSeq" id="WP_183590163.1">
    <property type="nucleotide sequence ID" value="NZ_JACHCA010000030.1"/>
</dbReference>
<dbReference type="InterPro" id="IPR011466">
    <property type="entry name" value="DUF1572"/>
</dbReference>
<dbReference type="Proteomes" id="UP000548326">
    <property type="component" value="Unassembled WGS sequence"/>
</dbReference>
<organism evidence="1 2">
    <name type="scientific">Mucilaginibacter lappiensis</name>
    <dbReference type="NCBI Taxonomy" id="354630"/>
    <lineage>
        <taxon>Bacteria</taxon>
        <taxon>Pseudomonadati</taxon>
        <taxon>Bacteroidota</taxon>
        <taxon>Sphingobacteriia</taxon>
        <taxon>Sphingobacteriales</taxon>
        <taxon>Sphingobacteriaceae</taxon>
        <taxon>Mucilaginibacter</taxon>
    </lineage>
</organism>
<proteinExistence type="predicted"/>
<dbReference type="InterPro" id="IPR034660">
    <property type="entry name" value="DinB/YfiT-like"/>
</dbReference>
<comment type="caution">
    <text evidence="1">The sequence shown here is derived from an EMBL/GenBank/DDBJ whole genome shotgun (WGS) entry which is preliminary data.</text>
</comment>
<dbReference type="SUPFAM" id="SSF109854">
    <property type="entry name" value="DinB/YfiT-like putative metalloenzymes"/>
    <property type="match status" value="1"/>
</dbReference>
<name>A0A841JU18_9SPHI</name>
<gene>
    <name evidence="1" type="ORF">HDF22_005908</name>
</gene>